<protein>
    <submittedName>
        <fullName evidence="3">Secreted protein</fullName>
    </submittedName>
</protein>
<sequence length="260" mass="30358">MWSSWTAAFVMYIVGAVGAICSMDSLPNEYIHYTLSWDCKLVVTRDWSGSSLHKFRIDSDKLSICKSGRTHKLMHYVQVHPGRHQFPFLVFIIHFGKENGTNLNLWRVIRINIPAITYRKRLHRTILDSIFTEYSTLYTNYPLRTCAYHTVSSIYCFWQKGTEQWAQLYKVSMTNTTIPEYRAASEAFYLEGHPNFGEIVGSLPGPIPRVLTFDDKIRSWLYEVPVLNSTVSRRRIQEMRKIGKVFQVTCFNDIIKRPQI</sequence>
<evidence type="ECO:0000313" key="3">
    <source>
        <dbReference type="WBParaSite" id="EEL_0000500301-mRNA-1"/>
    </source>
</evidence>
<accession>A0A0R3RSY0</accession>
<keyword evidence="2" id="KW-1185">Reference proteome</keyword>
<dbReference type="WBParaSite" id="EEL_0000500301-mRNA-1">
    <property type="protein sequence ID" value="EEL_0000500301-mRNA-1"/>
    <property type="gene ID" value="EEL_0000500301"/>
</dbReference>
<dbReference type="Proteomes" id="UP000050640">
    <property type="component" value="Unplaced"/>
</dbReference>
<organism evidence="2 3">
    <name type="scientific">Elaeophora elaphi</name>
    <dbReference type="NCBI Taxonomy" id="1147741"/>
    <lineage>
        <taxon>Eukaryota</taxon>
        <taxon>Metazoa</taxon>
        <taxon>Ecdysozoa</taxon>
        <taxon>Nematoda</taxon>
        <taxon>Chromadorea</taxon>
        <taxon>Rhabditida</taxon>
        <taxon>Spirurina</taxon>
        <taxon>Spiruromorpha</taxon>
        <taxon>Filarioidea</taxon>
        <taxon>Onchocercidae</taxon>
        <taxon>Elaeophora</taxon>
    </lineage>
</organism>
<proteinExistence type="predicted"/>
<reference evidence="3" key="1">
    <citation type="submission" date="2017-02" db="UniProtKB">
        <authorList>
            <consortium name="WormBaseParasite"/>
        </authorList>
    </citation>
    <scope>IDENTIFICATION</scope>
</reference>
<dbReference type="AlphaFoldDB" id="A0A0R3RSY0"/>
<keyword evidence="1" id="KW-0732">Signal</keyword>
<feature type="chain" id="PRO_5006447762" evidence="1">
    <location>
        <begin position="20"/>
        <end position="260"/>
    </location>
</feature>
<name>A0A0R3RSY0_9BILA</name>
<evidence type="ECO:0000313" key="2">
    <source>
        <dbReference type="Proteomes" id="UP000050640"/>
    </source>
</evidence>
<feature type="signal peptide" evidence="1">
    <location>
        <begin position="1"/>
        <end position="19"/>
    </location>
</feature>
<evidence type="ECO:0000256" key="1">
    <source>
        <dbReference type="SAM" id="SignalP"/>
    </source>
</evidence>